<feature type="domain" description="Secretion system C-terminal sorting" evidence="2">
    <location>
        <begin position="642"/>
        <end position="707"/>
    </location>
</feature>
<reference evidence="3 4" key="1">
    <citation type="submission" date="2017-12" db="EMBL/GenBank/DDBJ databases">
        <title>Confluentibacter flavum sp. nov., isolated from the saline lake.</title>
        <authorList>
            <person name="Yu L."/>
        </authorList>
    </citation>
    <scope>NUCLEOTIDE SEQUENCE [LARGE SCALE GENOMIC DNA]</scope>
    <source>
        <strain evidence="3 4">3B</strain>
    </source>
</reference>
<keyword evidence="1" id="KW-0732">Signal</keyword>
<gene>
    <name evidence="3" type="ORF">CSW08_13445</name>
</gene>
<dbReference type="EMBL" id="PJEO01000050">
    <property type="protein sequence ID" value="PKQ44410.1"/>
    <property type="molecule type" value="Genomic_DNA"/>
</dbReference>
<keyword evidence="4" id="KW-1185">Reference proteome</keyword>
<dbReference type="InterPro" id="IPR011050">
    <property type="entry name" value="Pectin_lyase_fold/virulence"/>
</dbReference>
<organism evidence="3 4">
    <name type="scientific">Confluentibacter flavum</name>
    <dbReference type="NCBI Taxonomy" id="1909700"/>
    <lineage>
        <taxon>Bacteria</taxon>
        <taxon>Pseudomonadati</taxon>
        <taxon>Bacteroidota</taxon>
        <taxon>Flavobacteriia</taxon>
        <taxon>Flavobacteriales</taxon>
        <taxon>Flavobacteriaceae</taxon>
        <taxon>Confluentibacter</taxon>
    </lineage>
</organism>
<dbReference type="AlphaFoldDB" id="A0A2N3HHG5"/>
<sequence length="711" mass="80022">MLIKTKQLNMEIINNSLKNVNGLFHISSSNSFFRGFFLYIYCLNFYGSRWISNCFLRWSRLINIKNLIQMKKLKKQNEGFYYLKNNLDPKIGNKHHYIDLFIILLINLHIYGLTSETPLYRLNHANYQFQNVDFDRAIHDELILAGNNKHEQHTKYTNKDLYAIDDANYYRVYEKGTLVGTAYHVGPGQALATISEVPWATLEPGDCVYIHWRETPYKEKWVINRQGTEANRIKIIGVNGPEGQQAVIDGNGATTVDGVILWNDTRGVIKIGGSAIPQDGLPNYITIENLEVKSARPPYDYTDEDGITEGYSTLGAAIYVEKGANLIIRNCTLHDSGFGLFIGANNGNSENILIEGNHFYDNGIESSNFGHNTYTAAVNITYQYNHFGPLRAGANGNNLKDRSAGLVVRYNWIEGGNRQLDMVDAEDSHILVNHPSYNTTQVYGNVLIEPADSGNNQMVLYGGDSGTTVDYRKGNLYFYNNTIISTRDDTTTLLALSTNDETAHVFNNVLYTTVSGDQLAIMSTEGTVNIHHNWLKTGWKDCHCAIQNGSVNDQGNNITGSDPLFKDFNAQNFSLMENSSLINQGNVIPSLLLPNHNVSFEYIKHQNFESRTVSGNLDIGAFEYNSNLSVNDEIFSSRVSVMPNPIDTIFKIEIEGGVLENVIIYNEFGQQLKKVTTYKVDISNFSPGIYFFKIISKDGKTTIKKVIKKLK</sequence>
<accession>A0A2N3HHG5</accession>
<evidence type="ECO:0000259" key="2">
    <source>
        <dbReference type="Pfam" id="PF18962"/>
    </source>
</evidence>
<dbReference type="SMART" id="SM00710">
    <property type="entry name" value="PbH1"/>
    <property type="match status" value="4"/>
</dbReference>
<dbReference type="Pfam" id="PF18962">
    <property type="entry name" value="Por_Secre_tail"/>
    <property type="match status" value="1"/>
</dbReference>
<dbReference type="Proteomes" id="UP000233435">
    <property type="component" value="Unassembled WGS sequence"/>
</dbReference>
<dbReference type="Gene3D" id="2.160.20.10">
    <property type="entry name" value="Single-stranded right-handed beta-helix, Pectin lyase-like"/>
    <property type="match status" value="1"/>
</dbReference>
<proteinExistence type="predicted"/>
<dbReference type="NCBIfam" id="TIGR04183">
    <property type="entry name" value="Por_Secre_tail"/>
    <property type="match status" value="1"/>
</dbReference>
<evidence type="ECO:0000313" key="3">
    <source>
        <dbReference type="EMBL" id="PKQ44410.1"/>
    </source>
</evidence>
<dbReference type="InterPro" id="IPR006626">
    <property type="entry name" value="PbH1"/>
</dbReference>
<dbReference type="InterPro" id="IPR012334">
    <property type="entry name" value="Pectin_lyas_fold"/>
</dbReference>
<protein>
    <recommendedName>
        <fullName evidence="2">Secretion system C-terminal sorting domain-containing protein</fullName>
    </recommendedName>
</protein>
<name>A0A2N3HHG5_9FLAO</name>
<evidence type="ECO:0000313" key="4">
    <source>
        <dbReference type="Proteomes" id="UP000233435"/>
    </source>
</evidence>
<dbReference type="SUPFAM" id="SSF51126">
    <property type="entry name" value="Pectin lyase-like"/>
    <property type="match status" value="1"/>
</dbReference>
<comment type="caution">
    <text evidence="3">The sequence shown here is derived from an EMBL/GenBank/DDBJ whole genome shotgun (WGS) entry which is preliminary data.</text>
</comment>
<dbReference type="InterPro" id="IPR026444">
    <property type="entry name" value="Secre_tail"/>
</dbReference>
<evidence type="ECO:0000256" key="1">
    <source>
        <dbReference type="ARBA" id="ARBA00022729"/>
    </source>
</evidence>